<name>A0ABX5YAC1_9MICC</name>
<dbReference type="SUPFAM" id="SSF47384">
    <property type="entry name" value="Homodimeric domain of signal transducing histidine kinase"/>
    <property type="match status" value="1"/>
</dbReference>
<dbReference type="PANTHER" id="PTHR45569">
    <property type="entry name" value="SENSOR PROTEIN KDPD"/>
    <property type="match status" value="1"/>
</dbReference>
<dbReference type="Proteomes" id="UP000320717">
    <property type="component" value="Chromosome"/>
</dbReference>
<evidence type="ECO:0000256" key="6">
    <source>
        <dbReference type="ARBA" id="ARBA00022679"/>
    </source>
</evidence>
<evidence type="ECO:0000256" key="2">
    <source>
        <dbReference type="ARBA" id="ARBA00004141"/>
    </source>
</evidence>
<dbReference type="InterPro" id="IPR038318">
    <property type="entry name" value="KdpD_sf"/>
</dbReference>
<evidence type="ECO:0000256" key="3">
    <source>
        <dbReference type="ARBA" id="ARBA00004236"/>
    </source>
</evidence>
<keyword evidence="5" id="KW-0597">Phosphoprotein</keyword>
<evidence type="ECO:0000256" key="14">
    <source>
        <dbReference type="SAM" id="Phobius"/>
    </source>
</evidence>
<dbReference type="Gene3D" id="3.40.50.620">
    <property type="entry name" value="HUPs"/>
    <property type="match status" value="1"/>
</dbReference>
<dbReference type="InterPro" id="IPR005467">
    <property type="entry name" value="His_kinase_dom"/>
</dbReference>
<dbReference type="Gene3D" id="3.30.565.10">
    <property type="entry name" value="Histidine kinase-like ATPase, C-terminal domain"/>
    <property type="match status" value="1"/>
</dbReference>
<evidence type="ECO:0000256" key="1">
    <source>
        <dbReference type="ARBA" id="ARBA00000085"/>
    </source>
</evidence>
<dbReference type="PANTHER" id="PTHR45569:SF1">
    <property type="entry name" value="SENSOR PROTEIN KDPD"/>
    <property type="match status" value="1"/>
</dbReference>
<keyword evidence="7 14" id="KW-0812">Transmembrane</keyword>
<keyword evidence="12" id="KW-0902">Two-component regulatory system</keyword>
<keyword evidence="9" id="KW-0418">Kinase</keyword>
<feature type="transmembrane region" description="Helical" evidence="14">
    <location>
        <begin position="174"/>
        <end position="193"/>
    </location>
</feature>
<evidence type="ECO:0000256" key="11">
    <source>
        <dbReference type="ARBA" id="ARBA00022989"/>
    </source>
</evidence>
<dbReference type="PROSITE" id="PS50109">
    <property type="entry name" value="HIS_KIN"/>
    <property type="match status" value="1"/>
</dbReference>
<dbReference type="EC" id="2.7.13.3" evidence="4"/>
<dbReference type="InterPro" id="IPR052023">
    <property type="entry name" value="Histidine_kinase_KdpD"/>
</dbReference>
<evidence type="ECO:0000256" key="8">
    <source>
        <dbReference type="ARBA" id="ARBA00022741"/>
    </source>
</evidence>
<evidence type="ECO:0000313" key="16">
    <source>
        <dbReference type="EMBL" id="QDY66613.1"/>
    </source>
</evidence>
<evidence type="ECO:0000256" key="7">
    <source>
        <dbReference type="ARBA" id="ARBA00022692"/>
    </source>
</evidence>
<dbReference type="CDD" id="cd00082">
    <property type="entry name" value="HisKA"/>
    <property type="match status" value="1"/>
</dbReference>
<evidence type="ECO:0000256" key="10">
    <source>
        <dbReference type="ARBA" id="ARBA00022840"/>
    </source>
</evidence>
<dbReference type="SMART" id="SM00387">
    <property type="entry name" value="HATPase_c"/>
    <property type="match status" value="1"/>
</dbReference>
<dbReference type="InterPro" id="IPR036890">
    <property type="entry name" value="HATPase_C_sf"/>
</dbReference>
<evidence type="ECO:0000256" key="9">
    <source>
        <dbReference type="ARBA" id="ARBA00022777"/>
    </source>
</evidence>
<evidence type="ECO:0000256" key="13">
    <source>
        <dbReference type="ARBA" id="ARBA00023136"/>
    </source>
</evidence>
<dbReference type="PRINTS" id="PR00344">
    <property type="entry name" value="BCTRLSENSOR"/>
</dbReference>
<dbReference type="InterPro" id="IPR025201">
    <property type="entry name" value="KdpD_TM"/>
</dbReference>
<dbReference type="SUPFAM" id="SSF55874">
    <property type="entry name" value="ATPase domain of HSP90 chaperone/DNA topoisomerase II/histidine kinase"/>
    <property type="match status" value="1"/>
</dbReference>
<dbReference type="Gene3D" id="1.20.120.620">
    <property type="entry name" value="Backbone structure of the membrane domain of e. Coli histidine kinase receptor kdpd"/>
    <property type="match status" value="1"/>
</dbReference>
<dbReference type="SUPFAM" id="SSF52402">
    <property type="entry name" value="Adenine nucleotide alpha hydrolases-like"/>
    <property type="match status" value="1"/>
</dbReference>
<comment type="subcellular location">
    <subcellularLocation>
        <location evidence="3">Cell membrane</location>
    </subcellularLocation>
    <subcellularLocation>
        <location evidence="2">Membrane</location>
        <topology evidence="2">Multi-pass membrane protein</topology>
    </subcellularLocation>
</comment>
<dbReference type="InterPro" id="IPR004358">
    <property type="entry name" value="Sig_transdc_His_kin-like_C"/>
</dbReference>
<feature type="domain" description="Histidine kinase" evidence="15">
    <location>
        <begin position="416"/>
        <end position="630"/>
    </location>
</feature>
<feature type="transmembrane region" description="Helical" evidence="14">
    <location>
        <begin position="213"/>
        <end position="239"/>
    </location>
</feature>
<protein>
    <recommendedName>
        <fullName evidence="4">histidine kinase</fullName>
        <ecNumber evidence="4">2.7.13.3</ecNumber>
    </recommendedName>
</protein>
<feature type="transmembrane region" description="Helical" evidence="14">
    <location>
        <begin position="251"/>
        <end position="271"/>
    </location>
</feature>
<evidence type="ECO:0000259" key="15">
    <source>
        <dbReference type="PROSITE" id="PS50109"/>
    </source>
</evidence>
<dbReference type="InterPro" id="IPR014729">
    <property type="entry name" value="Rossmann-like_a/b/a_fold"/>
</dbReference>
<organism evidence="16 17">
    <name type="scientific">Glutamicibacter halophytocola</name>
    <dbReference type="NCBI Taxonomy" id="1933880"/>
    <lineage>
        <taxon>Bacteria</taxon>
        <taxon>Bacillati</taxon>
        <taxon>Actinomycetota</taxon>
        <taxon>Actinomycetes</taxon>
        <taxon>Micrococcales</taxon>
        <taxon>Micrococcaceae</taxon>
        <taxon>Glutamicibacter</taxon>
    </lineage>
</organism>
<keyword evidence="6" id="KW-0808">Transferase</keyword>
<dbReference type="Pfam" id="PF13493">
    <property type="entry name" value="DUF4118"/>
    <property type="match status" value="1"/>
</dbReference>
<evidence type="ECO:0000313" key="17">
    <source>
        <dbReference type="Proteomes" id="UP000320717"/>
    </source>
</evidence>
<proteinExistence type="predicted"/>
<dbReference type="SMART" id="SM00388">
    <property type="entry name" value="HisKA"/>
    <property type="match status" value="1"/>
</dbReference>
<dbReference type="Gene3D" id="1.10.287.130">
    <property type="match status" value="1"/>
</dbReference>
<dbReference type="InterPro" id="IPR003594">
    <property type="entry name" value="HATPase_dom"/>
</dbReference>
<dbReference type="EMBL" id="CP042260">
    <property type="protein sequence ID" value="QDY66613.1"/>
    <property type="molecule type" value="Genomic_DNA"/>
</dbReference>
<keyword evidence="17" id="KW-1185">Reference proteome</keyword>
<dbReference type="InterPro" id="IPR036097">
    <property type="entry name" value="HisK_dim/P_sf"/>
</dbReference>
<sequence>MRCRKLRSSMELPTTPQPARPLVIVALSGGSGSELLLRRACEQAARMPGAEVLAVHVPQRGVAADPRQPDGELARLRALAEEAGASWHMVLGQDIAEALLGFARSTQATHLVLGGPRAGAGAKSSGEGLAFKLLRQANGTSDPGILLISRPEKPGTGEDAGVRARQSLGTGRRLAGWILAACGPPLLAAGFLLSGSEGELLTLNFLCQLTLVVFVALLGGWWPAVTATLLGTAILNWYFTPPTGQWHIHEPFNVVALGLFLLVAAGVARVVDIEARRTAEARRARHQADMLFELSGGVIREGLSVTALLEWLRRSYSLRGVALARRGEDGSKAARTVATAGAAPAEAGASDYTVSVDAEHVLLIDGIPLEASDQGVFEAFAGRIAAVLQHRQLAEVRLQSRELAAGNAMRTALLAAVSHDLRTPLSGIKASASSLRMQDVVLSEEDTADLLATIEESADQLSERIEDLLSMSRIQAGELVVHRSPIQVEDLAASAVRDLAAQIRPGHLQVQIPPGCPKVSGDYGLAVRVLANLLENALRYGGEHPLQLRAVPTPTEVQIQVVDHGQGVPQEQREQIFRPFQRQGDRDNATGLGLGLAVARGLAEGMEGQVHAEHTPGGGATMVFTLPISEERT</sequence>
<keyword evidence="11 14" id="KW-1133">Transmembrane helix</keyword>
<evidence type="ECO:0000256" key="12">
    <source>
        <dbReference type="ARBA" id="ARBA00023012"/>
    </source>
</evidence>
<dbReference type="InterPro" id="IPR003661">
    <property type="entry name" value="HisK_dim/P_dom"/>
</dbReference>
<keyword evidence="8" id="KW-0547">Nucleotide-binding</keyword>
<comment type="catalytic activity">
    <reaction evidence="1">
        <text>ATP + protein L-histidine = ADP + protein N-phospho-L-histidine.</text>
        <dbReference type="EC" id="2.7.13.3"/>
    </reaction>
</comment>
<evidence type="ECO:0000256" key="5">
    <source>
        <dbReference type="ARBA" id="ARBA00022553"/>
    </source>
</evidence>
<dbReference type="Pfam" id="PF00512">
    <property type="entry name" value="HisKA"/>
    <property type="match status" value="1"/>
</dbReference>
<evidence type="ECO:0000256" key="4">
    <source>
        <dbReference type="ARBA" id="ARBA00012438"/>
    </source>
</evidence>
<dbReference type="Pfam" id="PF02518">
    <property type="entry name" value="HATPase_c"/>
    <property type="match status" value="1"/>
</dbReference>
<accession>A0ABX5YAC1</accession>
<keyword evidence="13 14" id="KW-0472">Membrane</keyword>
<keyword evidence="10" id="KW-0067">ATP-binding</keyword>
<gene>
    <name evidence="16" type="ORF">FQA45_09920</name>
</gene>
<reference evidence="16 17" key="1">
    <citation type="submission" date="2019-07" db="EMBL/GenBank/DDBJ databases">
        <title>Complete Genome Sequence of drought tolerant Plant Growth-Promoting Rhizobacterium Glutamicibacter halophytocola DR408.</title>
        <authorList>
            <person name="Nishu S.D."/>
            <person name="Lee T.K."/>
        </authorList>
    </citation>
    <scope>NUCLEOTIDE SEQUENCE [LARGE SCALE GENOMIC DNA]</scope>
    <source>
        <strain evidence="16 17">DR408</strain>
    </source>
</reference>